<dbReference type="InterPro" id="IPR027417">
    <property type="entry name" value="P-loop_NTPase"/>
</dbReference>
<evidence type="ECO:0000256" key="1">
    <source>
        <dbReference type="ARBA" id="ARBA00004651"/>
    </source>
</evidence>
<evidence type="ECO:0000256" key="6">
    <source>
        <dbReference type="ARBA" id="ARBA00023136"/>
    </source>
</evidence>
<evidence type="ECO:0000259" key="9">
    <source>
        <dbReference type="PROSITE" id="PS50929"/>
    </source>
</evidence>
<evidence type="ECO:0000313" key="10">
    <source>
        <dbReference type="EMBL" id="GIJ58906.1"/>
    </source>
</evidence>
<proteinExistence type="predicted"/>
<dbReference type="GO" id="GO:0005886">
    <property type="term" value="C:plasma membrane"/>
    <property type="evidence" value="ECO:0007669"/>
    <property type="project" value="UniProtKB-SubCell"/>
</dbReference>
<dbReference type="GO" id="GO:0005524">
    <property type="term" value="F:ATP binding"/>
    <property type="evidence" value="ECO:0007669"/>
    <property type="project" value="UniProtKB-KW"/>
</dbReference>
<dbReference type="PROSITE" id="PS50893">
    <property type="entry name" value="ABC_TRANSPORTER_2"/>
    <property type="match status" value="1"/>
</dbReference>
<dbReference type="InterPro" id="IPR003439">
    <property type="entry name" value="ABC_transporter-like_ATP-bd"/>
</dbReference>
<dbReference type="PROSITE" id="PS00211">
    <property type="entry name" value="ABC_TRANSPORTER_1"/>
    <property type="match status" value="1"/>
</dbReference>
<organism evidence="10 11">
    <name type="scientific">Virgisporangium aurantiacum</name>
    <dbReference type="NCBI Taxonomy" id="175570"/>
    <lineage>
        <taxon>Bacteria</taxon>
        <taxon>Bacillati</taxon>
        <taxon>Actinomycetota</taxon>
        <taxon>Actinomycetes</taxon>
        <taxon>Micromonosporales</taxon>
        <taxon>Micromonosporaceae</taxon>
        <taxon>Virgisporangium</taxon>
    </lineage>
</organism>
<evidence type="ECO:0000256" key="7">
    <source>
        <dbReference type="SAM" id="Phobius"/>
    </source>
</evidence>
<dbReference type="PANTHER" id="PTHR43394">
    <property type="entry name" value="ATP-DEPENDENT PERMEASE MDL1, MITOCHONDRIAL"/>
    <property type="match status" value="1"/>
</dbReference>
<dbReference type="Gene3D" id="1.20.1560.10">
    <property type="entry name" value="ABC transporter type 1, transmembrane domain"/>
    <property type="match status" value="1"/>
</dbReference>
<keyword evidence="5 7" id="KW-1133">Transmembrane helix</keyword>
<feature type="transmembrane region" description="Helical" evidence="7">
    <location>
        <begin position="252"/>
        <end position="272"/>
    </location>
</feature>
<dbReference type="InterPro" id="IPR036640">
    <property type="entry name" value="ABC1_TM_sf"/>
</dbReference>
<feature type="domain" description="ABC transporter" evidence="8">
    <location>
        <begin position="341"/>
        <end position="588"/>
    </location>
</feature>
<gene>
    <name evidence="10" type="ORF">Vau01_064220</name>
</gene>
<dbReference type="Pfam" id="PF00005">
    <property type="entry name" value="ABC_tran"/>
    <property type="match status" value="1"/>
</dbReference>
<comment type="caution">
    <text evidence="10">The sequence shown here is derived from an EMBL/GenBank/DDBJ whole genome shotgun (WGS) entry which is preliminary data.</text>
</comment>
<dbReference type="GO" id="GO:0016887">
    <property type="term" value="F:ATP hydrolysis activity"/>
    <property type="evidence" value="ECO:0007669"/>
    <property type="project" value="InterPro"/>
</dbReference>
<dbReference type="Pfam" id="PF00664">
    <property type="entry name" value="ABC_membrane"/>
    <property type="match status" value="1"/>
</dbReference>
<evidence type="ECO:0000256" key="5">
    <source>
        <dbReference type="ARBA" id="ARBA00022989"/>
    </source>
</evidence>
<keyword evidence="4" id="KW-0067">ATP-binding</keyword>
<dbReference type="SUPFAM" id="SSF90123">
    <property type="entry name" value="ABC transporter transmembrane region"/>
    <property type="match status" value="1"/>
</dbReference>
<comment type="subcellular location">
    <subcellularLocation>
        <location evidence="1">Cell membrane</location>
        <topology evidence="1">Multi-pass membrane protein</topology>
    </subcellularLocation>
</comment>
<evidence type="ECO:0000256" key="2">
    <source>
        <dbReference type="ARBA" id="ARBA00022692"/>
    </source>
</evidence>
<dbReference type="InterPro" id="IPR003593">
    <property type="entry name" value="AAA+_ATPase"/>
</dbReference>
<sequence length="597" mass="63794">MLVGHAVSVGGLSWRSGRLLGVLNLGAMVVNGLLPAAAAWLTKLVVDGVAGGRPGGALVGVAAGLAGIGLLAATLPYVSGYLQAEQGRRLDVCLQDRLYTAINGFDGLSRFESPAFRDRLNLATQATGNAMSAATMGMLGLVRNLITLASLTATLWLLSPLMTGVVLAAGVPALVAQIWLSRREMNILEQLSPAMRRHVFFATILSDVQAAKEVRLFGLGRLLKGRLLNGLQQVQAGERRSERIAMGVQSSLALLAAVVSGTGLVWAVYAAGNGQLSVGSVSAFVAAVAGAQSAVVGLVGDVAGAYQALLVFDHYAAVTRLPNDLTGEPRYPRAPRLRRGIELRNVWFRYDEEHQWVLRGASFVIPAGRTVGVVGLNGAGKSTLVKLLCRFYDPQHGEILWDGVDIRELPVVELRGRMSVLFQDFMEYDLSAGENIGVGDPVFLHDGGQIRHAAQEAGVDETILGLPHGYDTMLSRVFGPEHEGATGAQLSGGQWQRLALARSLLRSGRDLLILDEPSAGLDAQAEYEIHWRLRRYRAGHTSILISHRLGVMRDADLIVVLGQGRVVEHGRHDQLVALGGAYARLFNVQASAYRIAG</sequence>
<evidence type="ECO:0000256" key="4">
    <source>
        <dbReference type="ARBA" id="ARBA00022840"/>
    </source>
</evidence>
<dbReference type="SMART" id="SM00382">
    <property type="entry name" value="AAA"/>
    <property type="match status" value="1"/>
</dbReference>
<feature type="transmembrane region" description="Helical" evidence="7">
    <location>
        <begin position="141"/>
        <end position="158"/>
    </location>
</feature>
<feature type="transmembrane region" description="Helical" evidence="7">
    <location>
        <begin position="54"/>
        <end position="78"/>
    </location>
</feature>
<evidence type="ECO:0000256" key="3">
    <source>
        <dbReference type="ARBA" id="ARBA00022741"/>
    </source>
</evidence>
<dbReference type="InterPro" id="IPR011527">
    <property type="entry name" value="ABC1_TM_dom"/>
</dbReference>
<keyword evidence="2 7" id="KW-0812">Transmembrane</keyword>
<dbReference type="InterPro" id="IPR039421">
    <property type="entry name" value="Type_1_exporter"/>
</dbReference>
<accession>A0A8J3Z7Q1</accession>
<keyword evidence="6 7" id="KW-0472">Membrane</keyword>
<feature type="transmembrane region" description="Helical" evidence="7">
    <location>
        <begin position="21"/>
        <end position="42"/>
    </location>
</feature>
<evidence type="ECO:0000313" key="11">
    <source>
        <dbReference type="Proteomes" id="UP000612585"/>
    </source>
</evidence>
<dbReference type="InterPro" id="IPR017871">
    <property type="entry name" value="ABC_transporter-like_CS"/>
</dbReference>
<keyword evidence="3" id="KW-0547">Nucleotide-binding</keyword>
<dbReference type="Gene3D" id="3.40.50.300">
    <property type="entry name" value="P-loop containing nucleotide triphosphate hydrolases"/>
    <property type="match status" value="1"/>
</dbReference>
<dbReference type="PROSITE" id="PS50929">
    <property type="entry name" value="ABC_TM1F"/>
    <property type="match status" value="1"/>
</dbReference>
<feature type="transmembrane region" description="Helical" evidence="7">
    <location>
        <begin position="164"/>
        <end position="180"/>
    </location>
</feature>
<dbReference type="PANTHER" id="PTHR43394:SF1">
    <property type="entry name" value="ATP-BINDING CASSETTE SUB-FAMILY B MEMBER 10, MITOCHONDRIAL"/>
    <property type="match status" value="1"/>
</dbReference>
<evidence type="ECO:0000259" key="8">
    <source>
        <dbReference type="PROSITE" id="PS50893"/>
    </source>
</evidence>
<dbReference type="EMBL" id="BOPG01000043">
    <property type="protein sequence ID" value="GIJ58906.1"/>
    <property type="molecule type" value="Genomic_DNA"/>
</dbReference>
<protein>
    <submittedName>
        <fullName evidence="10">Multidrug ABC transporter permease</fullName>
    </submittedName>
</protein>
<keyword evidence="11" id="KW-1185">Reference proteome</keyword>
<name>A0A8J3Z7Q1_9ACTN</name>
<dbReference type="GO" id="GO:0015421">
    <property type="term" value="F:ABC-type oligopeptide transporter activity"/>
    <property type="evidence" value="ECO:0007669"/>
    <property type="project" value="TreeGrafter"/>
</dbReference>
<dbReference type="SUPFAM" id="SSF52540">
    <property type="entry name" value="P-loop containing nucleoside triphosphate hydrolases"/>
    <property type="match status" value="1"/>
</dbReference>
<feature type="domain" description="ABC transmembrane type-1" evidence="9">
    <location>
        <begin position="22"/>
        <end position="307"/>
    </location>
</feature>
<reference evidence="10" key="1">
    <citation type="submission" date="2021-01" db="EMBL/GenBank/DDBJ databases">
        <title>Whole genome shotgun sequence of Virgisporangium aurantiacum NBRC 16421.</title>
        <authorList>
            <person name="Komaki H."/>
            <person name="Tamura T."/>
        </authorList>
    </citation>
    <scope>NUCLEOTIDE SEQUENCE</scope>
    <source>
        <strain evidence="10">NBRC 16421</strain>
    </source>
</reference>
<dbReference type="AlphaFoldDB" id="A0A8J3Z7Q1"/>
<dbReference type="Proteomes" id="UP000612585">
    <property type="component" value="Unassembled WGS sequence"/>
</dbReference>